<organism evidence="6 7">
    <name type="scientific">Deinococcus petrolearius</name>
    <dbReference type="NCBI Taxonomy" id="1751295"/>
    <lineage>
        <taxon>Bacteria</taxon>
        <taxon>Thermotogati</taxon>
        <taxon>Deinococcota</taxon>
        <taxon>Deinococci</taxon>
        <taxon>Deinococcales</taxon>
        <taxon>Deinococcaceae</taxon>
        <taxon>Deinococcus</taxon>
    </lineage>
</organism>
<dbReference type="PANTHER" id="PTHR42788">
    <property type="entry name" value="TAURINE IMPORT ATP-BINDING PROTEIN-RELATED"/>
    <property type="match status" value="1"/>
</dbReference>
<accession>A0ABW1DIE4</accession>
<dbReference type="InterPro" id="IPR003439">
    <property type="entry name" value="ABC_transporter-like_ATP-bd"/>
</dbReference>
<dbReference type="SMART" id="SM00382">
    <property type="entry name" value="AAA"/>
    <property type="match status" value="1"/>
</dbReference>
<dbReference type="Pfam" id="PF00005">
    <property type="entry name" value="ABC_tran"/>
    <property type="match status" value="1"/>
</dbReference>
<dbReference type="InterPro" id="IPR017871">
    <property type="entry name" value="ABC_transporter-like_CS"/>
</dbReference>
<feature type="region of interest" description="Disordered" evidence="4">
    <location>
        <begin position="1"/>
        <end position="20"/>
    </location>
</feature>
<dbReference type="InterPro" id="IPR003593">
    <property type="entry name" value="AAA+_ATPase"/>
</dbReference>
<evidence type="ECO:0000313" key="7">
    <source>
        <dbReference type="Proteomes" id="UP001595979"/>
    </source>
</evidence>
<dbReference type="CDD" id="cd03293">
    <property type="entry name" value="ABC_NrtD_SsuB_transporters"/>
    <property type="match status" value="1"/>
</dbReference>
<sequence>MTAAALTAPAGSAPGAVPGDAGTPGAIEFRDVAITYGGKVPYTAVRGVSLQVQPGEFVAVVGPSGCGKSTLIKLVAGLLGASEGTSRVLGSLRPTPGKVGIAFQNASLLPWRSVLQNVLLPLEVAPQHKRAYRQNPAPYIERARALLRSVGLEGAEGKNAWELSGGMQQRVNLCRALIHEPEILLLDEPFGALDAFTREELWMALQDVWTQRRPTVMLITHDLREATLLADTVYIMGGRPGGIVMRRAVDLPRPRTLEGTFDAPFVEHVRVLRDAIGHQHGGKTLRFSPVAGPEGGA</sequence>
<dbReference type="RefSeq" id="WP_380046799.1">
    <property type="nucleotide sequence ID" value="NZ_JBHSOH010000005.1"/>
</dbReference>
<feature type="domain" description="ABC transporter" evidence="5">
    <location>
        <begin position="27"/>
        <end position="263"/>
    </location>
</feature>
<keyword evidence="1" id="KW-0813">Transport</keyword>
<keyword evidence="7" id="KW-1185">Reference proteome</keyword>
<dbReference type="PANTHER" id="PTHR42788:SF13">
    <property type="entry name" value="ALIPHATIC SULFONATES IMPORT ATP-BINDING PROTEIN SSUB"/>
    <property type="match status" value="1"/>
</dbReference>
<dbReference type="InterPro" id="IPR027417">
    <property type="entry name" value="P-loop_NTPase"/>
</dbReference>
<keyword evidence="3 6" id="KW-0067">ATP-binding</keyword>
<dbReference type="PROSITE" id="PS50893">
    <property type="entry name" value="ABC_TRANSPORTER_2"/>
    <property type="match status" value="1"/>
</dbReference>
<evidence type="ECO:0000256" key="3">
    <source>
        <dbReference type="ARBA" id="ARBA00022840"/>
    </source>
</evidence>
<evidence type="ECO:0000256" key="4">
    <source>
        <dbReference type="SAM" id="MobiDB-lite"/>
    </source>
</evidence>
<keyword evidence="2" id="KW-0547">Nucleotide-binding</keyword>
<comment type="caution">
    <text evidence="6">The sequence shown here is derived from an EMBL/GenBank/DDBJ whole genome shotgun (WGS) entry which is preliminary data.</text>
</comment>
<name>A0ABW1DIE4_9DEIO</name>
<dbReference type="EMBL" id="JBHSOH010000005">
    <property type="protein sequence ID" value="MFC5847554.1"/>
    <property type="molecule type" value="Genomic_DNA"/>
</dbReference>
<gene>
    <name evidence="6" type="ORF">ACFPQ6_04460</name>
</gene>
<evidence type="ECO:0000256" key="1">
    <source>
        <dbReference type="ARBA" id="ARBA00022448"/>
    </source>
</evidence>
<dbReference type="InterPro" id="IPR050166">
    <property type="entry name" value="ABC_transporter_ATP-bind"/>
</dbReference>
<evidence type="ECO:0000259" key="5">
    <source>
        <dbReference type="PROSITE" id="PS50893"/>
    </source>
</evidence>
<dbReference type="PROSITE" id="PS00211">
    <property type="entry name" value="ABC_TRANSPORTER_1"/>
    <property type="match status" value="1"/>
</dbReference>
<proteinExistence type="predicted"/>
<reference evidence="7" key="1">
    <citation type="journal article" date="2019" name="Int. J. Syst. Evol. Microbiol.">
        <title>The Global Catalogue of Microorganisms (GCM) 10K type strain sequencing project: providing services to taxonomists for standard genome sequencing and annotation.</title>
        <authorList>
            <consortium name="The Broad Institute Genomics Platform"/>
            <consortium name="The Broad Institute Genome Sequencing Center for Infectious Disease"/>
            <person name="Wu L."/>
            <person name="Ma J."/>
        </authorList>
    </citation>
    <scope>NUCLEOTIDE SEQUENCE [LARGE SCALE GENOMIC DNA]</scope>
    <source>
        <strain evidence="7">CGMCC 1.15053</strain>
    </source>
</reference>
<dbReference type="GO" id="GO:0005524">
    <property type="term" value="F:ATP binding"/>
    <property type="evidence" value="ECO:0007669"/>
    <property type="project" value="UniProtKB-KW"/>
</dbReference>
<dbReference type="Gene3D" id="3.40.50.300">
    <property type="entry name" value="P-loop containing nucleotide triphosphate hydrolases"/>
    <property type="match status" value="1"/>
</dbReference>
<dbReference type="Proteomes" id="UP001595979">
    <property type="component" value="Unassembled WGS sequence"/>
</dbReference>
<evidence type="ECO:0000313" key="6">
    <source>
        <dbReference type="EMBL" id="MFC5847554.1"/>
    </source>
</evidence>
<protein>
    <submittedName>
        <fullName evidence="6">ABC transporter ATP-binding protein</fullName>
    </submittedName>
</protein>
<evidence type="ECO:0000256" key="2">
    <source>
        <dbReference type="ARBA" id="ARBA00022741"/>
    </source>
</evidence>
<dbReference type="SUPFAM" id="SSF52540">
    <property type="entry name" value="P-loop containing nucleoside triphosphate hydrolases"/>
    <property type="match status" value="1"/>
</dbReference>